<gene>
    <name evidence="1" type="ORF">PXEA_LOCUS28772</name>
</gene>
<accession>A0A3S5AEY7</accession>
<dbReference type="Proteomes" id="UP000784294">
    <property type="component" value="Unassembled WGS sequence"/>
</dbReference>
<evidence type="ECO:0000313" key="2">
    <source>
        <dbReference type="Proteomes" id="UP000784294"/>
    </source>
</evidence>
<dbReference type="EMBL" id="CAAALY010249587">
    <property type="protein sequence ID" value="VEL35332.1"/>
    <property type="molecule type" value="Genomic_DNA"/>
</dbReference>
<comment type="caution">
    <text evidence="1">The sequence shown here is derived from an EMBL/GenBank/DDBJ whole genome shotgun (WGS) entry which is preliminary data.</text>
</comment>
<organism evidence="1 2">
    <name type="scientific">Protopolystoma xenopodis</name>
    <dbReference type="NCBI Taxonomy" id="117903"/>
    <lineage>
        <taxon>Eukaryota</taxon>
        <taxon>Metazoa</taxon>
        <taxon>Spiralia</taxon>
        <taxon>Lophotrochozoa</taxon>
        <taxon>Platyhelminthes</taxon>
        <taxon>Monogenea</taxon>
        <taxon>Polyopisthocotylea</taxon>
        <taxon>Polystomatidea</taxon>
        <taxon>Polystomatidae</taxon>
        <taxon>Protopolystoma</taxon>
    </lineage>
</organism>
<protein>
    <submittedName>
        <fullName evidence="1">Uncharacterized protein</fullName>
    </submittedName>
</protein>
<proteinExistence type="predicted"/>
<dbReference type="AlphaFoldDB" id="A0A3S5AEY7"/>
<evidence type="ECO:0000313" key="1">
    <source>
        <dbReference type="EMBL" id="VEL35332.1"/>
    </source>
</evidence>
<reference evidence="1" key="1">
    <citation type="submission" date="2018-11" db="EMBL/GenBank/DDBJ databases">
        <authorList>
            <consortium name="Pathogen Informatics"/>
        </authorList>
    </citation>
    <scope>NUCLEOTIDE SEQUENCE</scope>
</reference>
<keyword evidence="2" id="KW-1185">Reference proteome</keyword>
<name>A0A3S5AEY7_9PLAT</name>
<sequence>MPLPPLHPLLLSYSHTLTQTYTLPPYHPPPSTHRGSARPLDPFSRLPTIAHFHLRLLALFRRGNRAHPVRVCDKRCGHFPGGKGANTDDMLSGLSAHSLSHPGPVAAPAVAMSACHNFLFGSLLHTPSPTPHDPLATFPLSLLIAILLELAFFFPSSADFASNWTNF</sequence>